<feature type="region of interest" description="Disordered" evidence="1">
    <location>
        <begin position="725"/>
        <end position="761"/>
    </location>
</feature>
<reference evidence="2 3" key="1">
    <citation type="journal article" date="2023" name="bioRxiv">
        <title>Conserved and derived expression patterns and positive selection on dental genes reveal complex evolutionary context of ever-growing rodent molars.</title>
        <authorList>
            <person name="Calamari Z.T."/>
            <person name="Song A."/>
            <person name="Cohen E."/>
            <person name="Akter M."/>
            <person name="Roy R.D."/>
            <person name="Hallikas O."/>
            <person name="Christensen M.M."/>
            <person name="Li P."/>
            <person name="Marangoni P."/>
            <person name="Jernvall J."/>
            <person name="Klein O.D."/>
        </authorList>
    </citation>
    <scope>NUCLEOTIDE SEQUENCE [LARGE SCALE GENOMIC DNA]</scope>
    <source>
        <strain evidence="2">V071</strain>
    </source>
</reference>
<dbReference type="EMBL" id="JBBHLL010000290">
    <property type="protein sequence ID" value="KAK7806817.1"/>
    <property type="molecule type" value="Genomic_DNA"/>
</dbReference>
<organism evidence="2 3">
    <name type="scientific">Myodes glareolus</name>
    <name type="common">Bank vole</name>
    <name type="synonym">Clethrionomys glareolus</name>
    <dbReference type="NCBI Taxonomy" id="447135"/>
    <lineage>
        <taxon>Eukaryota</taxon>
        <taxon>Metazoa</taxon>
        <taxon>Chordata</taxon>
        <taxon>Craniata</taxon>
        <taxon>Vertebrata</taxon>
        <taxon>Euteleostomi</taxon>
        <taxon>Mammalia</taxon>
        <taxon>Eutheria</taxon>
        <taxon>Euarchontoglires</taxon>
        <taxon>Glires</taxon>
        <taxon>Rodentia</taxon>
        <taxon>Myomorpha</taxon>
        <taxon>Muroidea</taxon>
        <taxon>Cricetidae</taxon>
        <taxon>Arvicolinae</taxon>
        <taxon>Myodes</taxon>
    </lineage>
</organism>
<evidence type="ECO:0000313" key="2">
    <source>
        <dbReference type="EMBL" id="KAK7806817.1"/>
    </source>
</evidence>
<feature type="region of interest" description="Disordered" evidence="1">
    <location>
        <begin position="375"/>
        <end position="435"/>
    </location>
</feature>
<proteinExistence type="predicted"/>
<dbReference type="Proteomes" id="UP001488838">
    <property type="component" value="Unassembled WGS sequence"/>
</dbReference>
<feature type="region of interest" description="Disordered" evidence="1">
    <location>
        <begin position="1"/>
        <end position="49"/>
    </location>
</feature>
<accession>A0AAW0HX47</accession>
<evidence type="ECO:0000256" key="1">
    <source>
        <dbReference type="SAM" id="MobiDB-lite"/>
    </source>
</evidence>
<name>A0AAW0HX47_MYOGA</name>
<feature type="compositionally biased region" description="Pro residues" evidence="1">
    <location>
        <begin position="1"/>
        <end position="11"/>
    </location>
</feature>
<protein>
    <submittedName>
        <fullName evidence="2">Uncharacterized protein</fullName>
    </submittedName>
</protein>
<feature type="compositionally biased region" description="Polar residues" evidence="1">
    <location>
        <begin position="24"/>
        <end position="36"/>
    </location>
</feature>
<gene>
    <name evidence="2" type="ORF">U0070_010301</name>
</gene>
<keyword evidence="3" id="KW-1185">Reference proteome</keyword>
<sequence length="761" mass="82291">MAGPPETPSPPSSFLVHVPVSHEGGTQTPGVKSNVASPAGGKDGGPQAAETTSIFQLPPACLKRPFLLLREPIPEGGTHPDALPCRRVSPLLEELISLMGTQYPSVGVELIKILKRLRQACAFRWLPLKPLERIQGCLAFGLTPPWQTSLPSLACTAKGLSGRFLELPAPRHPHSPFGLPHRSAEIPPAAGTSQSSLCFELGQSRWFPAKRSFVDSFVLLCWVLWTLSPDDSRWMVAHNLIPTWCGEREVPCPECAQGHLSVPANWNNSLCLLALWDCYEAERRARSQHSVGCNLLHRGGPVTAGMRLEGDREEHPGLFWAEIHPPPRACRSQETWTLTIDQVAEPNLVPPKKSKGPNETPLIFIHTACLGPDPGSSLNPVLPPGLKQPPGGDRSTPLPSPCTLASHGGPWEGKHPLPQPLPTYHPPKGKSQSKHRSLGPTVCPRYCGGVPHSLAGAAARGSWGRGERPGLRPFPHSCFLQNNSALNSLVFQGFTFKLCFEEKLQTTILRFDLRPASTGSPLAFCVLGFLPCTLTGIHLHHSSLLKLGLAFGTVLPGPPGILGDPTDLRFPTCKGLVPGSAHLTGTTGRDLSGQERGPTRGSLCEGIGSCLGCRPTEPTAEGKYEIICLPWVSPLGVGSRRHCCRAASSEGWKLLCVLCVVGRGGWGSLRSATLCDVMVFGTFIPGPHPGWTSRRTSNERPLKAFCDRRHWLCFYFLFEPRQDRDHRKGAETCPPAQDCPGSMPHLGSPEDSPGTSPFLFP</sequence>
<comment type="caution">
    <text evidence="2">The sequence shown here is derived from an EMBL/GenBank/DDBJ whole genome shotgun (WGS) entry which is preliminary data.</text>
</comment>
<evidence type="ECO:0000313" key="3">
    <source>
        <dbReference type="Proteomes" id="UP001488838"/>
    </source>
</evidence>
<dbReference type="AlphaFoldDB" id="A0AAW0HX47"/>